<sequence length="316" mass="35639">MPPTPPEPQRLPLPPKFAHFPRQSWDGSLWGGRICFGWPDFAPSEYKLMAMWAGRAASLRVTECFEKGDPSAVTDLDFCLAVLDKTFELKWYFEDVFCSLGREYTTDEWIAYTNTLIGMVYTFCCDQVDDRFPNNTLTDSRHYPTIFYRIREELSGAWVEGNESWGSPPPIDHSYTNDYLLPYLPDRSTLPPRPFRILDESADVIWLDVNGEEIAEPTAEEQAAYRAQIAHIRIGDSAPRVHVSPTRSSVSAASTILLTPQGPGKEAATQSYIYAEEDSPSKHKGGRAPAMLSGSPPNDPQDNQASSYRRLYRDVI</sequence>
<keyword evidence="3" id="KW-1185">Reference proteome</keyword>
<dbReference type="RefSeq" id="XP_018277855.1">
    <property type="nucleotide sequence ID" value="XM_018423553.1"/>
</dbReference>
<evidence type="ECO:0000313" key="2">
    <source>
        <dbReference type="EMBL" id="KLT41364.1"/>
    </source>
</evidence>
<gene>
    <name evidence="2" type="ORF">CC85DRAFT_286537</name>
</gene>
<proteinExistence type="predicted"/>
<accession>A0A0J1B192</accession>
<name>A0A0J1B192_9TREE</name>
<reference evidence="2 3" key="1">
    <citation type="submission" date="2015-03" db="EMBL/GenBank/DDBJ databases">
        <title>Genomics and transcriptomics of the oil-accumulating basidiomycete yeast T. oleaginosus allow insights into substrate utilization and the diverse evolutionary trajectories of mating systems in fungi.</title>
        <authorList>
            <consortium name="DOE Joint Genome Institute"/>
            <person name="Kourist R."/>
            <person name="Kracht O."/>
            <person name="Bracharz F."/>
            <person name="Lipzen A."/>
            <person name="Nolan M."/>
            <person name="Ohm R."/>
            <person name="Grigoriev I."/>
            <person name="Sun S."/>
            <person name="Heitman J."/>
            <person name="Bruck T."/>
            <person name="Nowrousian M."/>
        </authorList>
    </citation>
    <scope>NUCLEOTIDE SEQUENCE [LARGE SCALE GENOMIC DNA]</scope>
    <source>
        <strain evidence="2 3">IBC0246</strain>
    </source>
</reference>
<organism evidence="2 3">
    <name type="scientific">Cutaneotrichosporon oleaginosum</name>
    <dbReference type="NCBI Taxonomy" id="879819"/>
    <lineage>
        <taxon>Eukaryota</taxon>
        <taxon>Fungi</taxon>
        <taxon>Dikarya</taxon>
        <taxon>Basidiomycota</taxon>
        <taxon>Agaricomycotina</taxon>
        <taxon>Tremellomycetes</taxon>
        <taxon>Trichosporonales</taxon>
        <taxon>Trichosporonaceae</taxon>
        <taxon>Cutaneotrichosporon</taxon>
    </lineage>
</organism>
<dbReference type="GeneID" id="28984156"/>
<dbReference type="Proteomes" id="UP000053611">
    <property type="component" value="Unassembled WGS sequence"/>
</dbReference>
<evidence type="ECO:0000313" key="3">
    <source>
        <dbReference type="Proteomes" id="UP000053611"/>
    </source>
</evidence>
<evidence type="ECO:0000256" key="1">
    <source>
        <dbReference type="SAM" id="MobiDB-lite"/>
    </source>
</evidence>
<protein>
    <submittedName>
        <fullName evidence="2">Uncharacterized protein</fullName>
    </submittedName>
</protein>
<dbReference type="EMBL" id="KQ087219">
    <property type="protein sequence ID" value="KLT41364.1"/>
    <property type="molecule type" value="Genomic_DNA"/>
</dbReference>
<dbReference type="AlphaFoldDB" id="A0A0J1B192"/>
<dbReference type="STRING" id="879819.A0A0J1B192"/>
<feature type="region of interest" description="Disordered" evidence="1">
    <location>
        <begin position="272"/>
        <end position="316"/>
    </location>
</feature>